<gene>
    <name evidence="9" type="ORF">GCM10023095_11170</name>
</gene>
<evidence type="ECO:0000256" key="5">
    <source>
        <dbReference type="ARBA" id="ARBA00022827"/>
    </source>
</evidence>
<evidence type="ECO:0000256" key="4">
    <source>
        <dbReference type="ARBA" id="ARBA00022630"/>
    </source>
</evidence>
<dbReference type="EMBL" id="BAABFC010000009">
    <property type="protein sequence ID" value="GAA4496359.1"/>
    <property type="molecule type" value="Genomic_DNA"/>
</dbReference>
<comment type="similarity">
    <text evidence="3">Belongs to the UbiH/COQ6 family.</text>
</comment>
<evidence type="ECO:0000313" key="9">
    <source>
        <dbReference type="EMBL" id="GAA4496359.1"/>
    </source>
</evidence>
<dbReference type="PROSITE" id="PS01304">
    <property type="entry name" value="UBIH"/>
    <property type="match status" value="1"/>
</dbReference>
<accession>A0ABP8Q366</accession>
<dbReference type="NCBIfam" id="TIGR01988">
    <property type="entry name" value="Ubi-OHases"/>
    <property type="match status" value="1"/>
</dbReference>
<comment type="caution">
    <text evidence="9">The sequence shown here is derived from an EMBL/GenBank/DDBJ whole genome shotgun (WGS) entry which is preliminary data.</text>
</comment>
<proteinExistence type="inferred from homology"/>
<sequence length="388" mass="42519">MRQADVVIVGGGMVGLSLACGLAQAGFAVSVLEAGPTPMPDERIDYRVSALSRASETLLQQLGAWPLLPRKTAYRTMRVWELDGPAALSLDCATLMEPDLGHIVENHLLRLALWQRASQLGVDLQSDVHLLPMIRRVTVAELSCTTGEVWRSPLLVAADGAESWLRQQARVPLFRRDYGHWALVANVRTALPHDACARQCFTPEGPLAFLPLHESDLCSIVWSLPPARAQALCEADEADFLRALYVAFDGQLGLCQLASPRRTLPLQARLARDFVQERLVLVGDAAHTIHPLAGQGVNLGLLDVASLLRTLSACKAAGQDWGCRQWLRPFERERKWQASQYLAAMAGIQQLFALQQAPARQLRGLGMALLNHLPGWQAPLLRQALGLA</sequence>
<reference evidence="10" key="1">
    <citation type="journal article" date="2019" name="Int. J. Syst. Evol. Microbiol.">
        <title>The Global Catalogue of Microorganisms (GCM) 10K type strain sequencing project: providing services to taxonomists for standard genome sequencing and annotation.</title>
        <authorList>
            <consortium name="The Broad Institute Genomics Platform"/>
            <consortium name="The Broad Institute Genome Sequencing Center for Infectious Disease"/>
            <person name="Wu L."/>
            <person name="Ma J."/>
        </authorList>
    </citation>
    <scope>NUCLEOTIDE SEQUENCE [LARGE SCALE GENOMIC DNA]</scope>
    <source>
        <strain evidence="10">JCM 32226</strain>
    </source>
</reference>
<dbReference type="Pfam" id="PF01494">
    <property type="entry name" value="FAD_binding_3"/>
    <property type="match status" value="1"/>
</dbReference>
<dbReference type="Gene3D" id="3.50.50.60">
    <property type="entry name" value="FAD/NAD(P)-binding domain"/>
    <property type="match status" value="2"/>
</dbReference>
<evidence type="ECO:0000256" key="7">
    <source>
        <dbReference type="ARBA" id="ARBA00023033"/>
    </source>
</evidence>
<organism evidence="9 10">
    <name type="scientific">Pseudaeromonas paramecii</name>
    <dbReference type="NCBI Taxonomy" id="2138166"/>
    <lineage>
        <taxon>Bacteria</taxon>
        <taxon>Pseudomonadati</taxon>
        <taxon>Pseudomonadota</taxon>
        <taxon>Gammaproteobacteria</taxon>
        <taxon>Aeromonadales</taxon>
        <taxon>Aeromonadaceae</taxon>
        <taxon>Pseudaeromonas</taxon>
    </lineage>
</organism>
<comment type="cofactor">
    <cofactor evidence="1">
        <name>FAD</name>
        <dbReference type="ChEBI" id="CHEBI:57692"/>
    </cofactor>
</comment>
<keyword evidence="10" id="KW-1185">Reference proteome</keyword>
<name>A0ABP8Q366_9GAMM</name>
<dbReference type="InterPro" id="IPR010971">
    <property type="entry name" value="UbiH/COQ6"/>
</dbReference>
<evidence type="ECO:0000259" key="8">
    <source>
        <dbReference type="Pfam" id="PF01494"/>
    </source>
</evidence>
<dbReference type="PRINTS" id="PR00420">
    <property type="entry name" value="RNGMNOXGNASE"/>
</dbReference>
<protein>
    <submittedName>
        <fullName evidence="9">FAD-dependent 2-octaprenylphenol hydroxylase</fullName>
    </submittedName>
</protein>
<keyword evidence="6" id="KW-0560">Oxidoreductase</keyword>
<keyword evidence="7" id="KW-0503">Monooxygenase</keyword>
<evidence type="ECO:0000256" key="3">
    <source>
        <dbReference type="ARBA" id="ARBA00005349"/>
    </source>
</evidence>
<dbReference type="PANTHER" id="PTHR43876:SF7">
    <property type="entry name" value="UBIQUINONE BIOSYNTHESIS MONOOXYGENASE COQ6, MITOCHONDRIAL"/>
    <property type="match status" value="1"/>
</dbReference>
<evidence type="ECO:0000256" key="6">
    <source>
        <dbReference type="ARBA" id="ARBA00023002"/>
    </source>
</evidence>
<dbReference type="InterPro" id="IPR002938">
    <property type="entry name" value="FAD-bd"/>
</dbReference>
<dbReference type="PROSITE" id="PS51257">
    <property type="entry name" value="PROKAR_LIPOPROTEIN"/>
    <property type="match status" value="1"/>
</dbReference>
<comment type="pathway">
    <text evidence="2">Cofactor biosynthesis; ubiquinone biosynthesis.</text>
</comment>
<dbReference type="InterPro" id="IPR036188">
    <property type="entry name" value="FAD/NAD-bd_sf"/>
</dbReference>
<evidence type="ECO:0000256" key="1">
    <source>
        <dbReference type="ARBA" id="ARBA00001974"/>
    </source>
</evidence>
<keyword evidence="5" id="KW-0274">FAD</keyword>
<feature type="domain" description="FAD-binding" evidence="8">
    <location>
        <begin position="4"/>
        <end position="338"/>
    </location>
</feature>
<evidence type="ECO:0000256" key="2">
    <source>
        <dbReference type="ARBA" id="ARBA00004749"/>
    </source>
</evidence>
<dbReference type="SUPFAM" id="SSF51905">
    <property type="entry name" value="FAD/NAD(P)-binding domain"/>
    <property type="match status" value="1"/>
</dbReference>
<dbReference type="PANTHER" id="PTHR43876">
    <property type="entry name" value="UBIQUINONE BIOSYNTHESIS MONOOXYGENASE COQ6, MITOCHONDRIAL"/>
    <property type="match status" value="1"/>
</dbReference>
<dbReference type="RefSeq" id="WP_345010893.1">
    <property type="nucleotide sequence ID" value="NZ_BAABFC010000009.1"/>
</dbReference>
<keyword evidence="4" id="KW-0285">Flavoprotein</keyword>
<dbReference type="InterPro" id="IPR051205">
    <property type="entry name" value="UbiH/COQ6_monooxygenase"/>
</dbReference>
<dbReference type="Proteomes" id="UP001501321">
    <property type="component" value="Unassembled WGS sequence"/>
</dbReference>
<dbReference type="InterPro" id="IPR018168">
    <property type="entry name" value="Ubi_Hdrlase_CS"/>
</dbReference>
<evidence type="ECO:0000313" key="10">
    <source>
        <dbReference type="Proteomes" id="UP001501321"/>
    </source>
</evidence>